<comment type="caution">
    <text evidence="6">The sequence shown here is derived from an EMBL/GenBank/DDBJ whole genome shotgun (WGS) entry which is preliminary data.</text>
</comment>
<evidence type="ECO:0000256" key="3">
    <source>
        <dbReference type="SAM" id="MobiDB-lite"/>
    </source>
</evidence>
<evidence type="ECO:0000313" key="6">
    <source>
        <dbReference type="EMBL" id="TGE72081.1"/>
    </source>
</evidence>
<dbReference type="EMBL" id="PVSN01000044">
    <property type="protein sequence ID" value="TGE72081.1"/>
    <property type="molecule type" value="Genomic_DNA"/>
</dbReference>
<protein>
    <recommendedName>
        <fullName evidence="5">SGNH hydrolase-type esterase domain-containing protein</fullName>
    </recommendedName>
</protein>
<proteinExistence type="predicted"/>
<dbReference type="CDD" id="cd00229">
    <property type="entry name" value="SGNH_hydrolase"/>
    <property type="match status" value="1"/>
</dbReference>
<gene>
    <name evidence="6" type="ORF">C6P11_06780</name>
</gene>
<dbReference type="InterPro" id="IPR018337">
    <property type="entry name" value="Cell_wall/Cho-bd_repeat"/>
</dbReference>
<feature type="repeat" description="Cell wall-binding" evidence="2">
    <location>
        <begin position="624"/>
        <end position="643"/>
    </location>
</feature>
<dbReference type="InterPro" id="IPR036514">
    <property type="entry name" value="SGNH_hydro_sf"/>
</dbReference>
<dbReference type="PROSITE" id="PS51170">
    <property type="entry name" value="CW"/>
    <property type="match status" value="2"/>
</dbReference>
<feature type="region of interest" description="Disordered" evidence="3">
    <location>
        <begin position="42"/>
        <end position="70"/>
    </location>
</feature>
<dbReference type="OrthoDB" id="2147695at2"/>
<dbReference type="Gene3D" id="2.10.270.10">
    <property type="entry name" value="Cholin Binding"/>
    <property type="match status" value="5"/>
</dbReference>
<feature type="chain" id="PRO_5021448744" description="SGNH hydrolase-type esterase domain-containing protein" evidence="4">
    <location>
        <begin position="31"/>
        <end position="753"/>
    </location>
</feature>
<feature type="domain" description="SGNH hydrolase-type esterase" evidence="5">
    <location>
        <begin position="80"/>
        <end position="263"/>
    </location>
</feature>
<keyword evidence="4" id="KW-0732">Signal</keyword>
<name>A0A4Z0RV28_WEICO</name>
<dbReference type="InterPro" id="IPR013830">
    <property type="entry name" value="SGNH_hydro"/>
</dbReference>
<sequence>MGKVGKQLLIAGVVLGTSSMMTLMSSNVSADTVVPAQESLATTQSLEGVKPTAANADQKAPEKDTSDTKQAFADRNLWTLGDSLSVGYNGSTVVDSWSVNLHKNMDFKTLYNNHAHSGSQISGTTQSNDPIHFTRTVSEVTADPNFKNETNPVVVIELGVNDLNYSANNLGFVQQRLVDNIRALRAANPNIVIYGVLPFADYLNGDFDTKHSGGYSHNDMVKALTDVYTGFGIPVLNWDNYKIDRSPAALGDKTVHPTAETYQKMSAIVAQFLEDHANVLTDGSEHDTTANYEATHVGWQYLDNGDAQYVTKGADGKLALASGITKINGVAYWFDPETHNLVKQAGEVTQDGKTYYVGKDGRLQQNYVIVDGQVNFYGDNNTYYKRYSDKSGYLQMGDGTWKWIENGQPYTGFRSYYGAYYYFVNGERQENQWVSQWGKTYYVGADGRSVQGKAYKINGVAYDFGTDNTFYLRGGESGYLNTSDGWRWLENGQLYTGFRMYYGAYYYFINGVRQENKWVKEWGNTYYVGADGRSVQGDAYIIDGVAYNFGTNGTFNLRGTASGYLYDGSKYNGGYRWYEDGNLYTGFRYYTGTYYWFVDGVRQNAGWREAWGNKYYTDASGRAVQGWQTINGQRYFFGNDGTYYLRNADGSKFTGDLSDYNSNTNSTKSGYLYDGSQYNGGYRWYENGQLYTGFRFYMGTYYWFVDGVRQNEGWREAWGYKYYTDQNGRAVQGWQTIDGQRYFFGNDGTYYLR</sequence>
<keyword evidence="1" id="KW-0677">Repeat</keyword>
<dbReference type="RefSeq" id="WP_135519744.1">
    <property type="nucleotide sequence ID" value="NZ_PVSN01000044.1"/>
</dbReference>
<dbReference type="SUPFAM" id="SSF52266">
    <property type="entry name" value="SGNH hydrolase"/>
    <property type="match status" value="1"/>
</dbReference>
<dbReference type="AlphaFoldDB" id="A0A4Z0RV28"/>
<evidence type="ECO:0000256" key="2">
    <source>
        <dbReference type="PROSITE-ProRule" id="PRU00591"/>
    </source>
</evidence>
<feature type="repeat" description="Cell wall-binding" evidence="2">
    <location>
        <begin position="731"/>
        <end position="750"/>
    </location>
</feature>
<accession>A0A4Z0RV28</accession>
<evidence type="ECO:0000313" key="7">
    <source>
        <dbReference type="Proteomes" id="UP000297646"/>
    </source>
</evidence>
<dbReference type="Pfam" id="PF13472">
    <property type="entry name" value="Lipase_GDSL_2"/>
    <property type="match status" value="1"/>
</dbReference>
<dbReference type="Proteomes" id="UP000297646">
    <property type="component" value="Unassembled WGS sequence"/>
</dbReference>
<dbReference type="SUPFAM" id="SSF69360">
    <property type="entry name" value="Cell wall binding repeat"/>
    <property type="match status" value="2"/>
</dbReference>
<dbReference type="Gene3D" id="3.40.50.1110">
    <property type="entry name" value="SGNH hydrolase"/>
    <property type="match status" value="1"/>
</dbReference>
<reference evidence="6 7" key="1">
    <citation type="submission" date="2018-03" db="EMBL/GenBank/DDBJ databases">
        <title>Genome sequencing of Weissella confusa isolates.</title>
        <authorList>
            <person name="Kajala I."/>
            <person name="Baruah R."/>
            <person name="Bergsveinson J."/>
            <person name="Juvonen R."/>
            <person name="Ziola B."/>
        </authorList>
    </citation>
    <scope>NUCLEOTIDE SEQUENCE [LARGE SCALE GENOMIC DNA]</scope>
    <source>
        <strain evidence="6 7">VTT E-062653</strain>
    </source>
</reference>
<feature type="signal peptide" evidence="4">
    <location>
        <begin position="1"/>
        <end position="30"/>
    </location>
</feature>
<organism evidence="6 7">
    <name type="scientific">Weissella confusa</name>
    <name type="common">Lactobacillus confusus</name>
    <dbReference type="NCBI Taxonomy" id="1583"/>
    <lineage>
        <taxon>Bacteria</taxon>
        <taxon>Bacillati</taxon>
        <taxon>Bacillota</taxon>
        <taxon>Bacilli</taxon>
        <taxon>Lactobacillales</taxon>
        <taxon>Lactobacillaceae</taxon>
        <taxon>Weissella</taxon>
    </lineage>
</organism>
<evidence type="ECO:0000256" key="4">
    <source>
        <dbReference type="SAM" id="SignalP"/>
    </source>
</evidence>
<evidence type="ECO:0000256" key="1">
    <source>
        <dbReference type="ARBA" id="ARBA00022737"/>
    </source>
</evidence>
<evidence type="ECO:0000259" key="5">
    <source>
        <dbReference type="Pfam" id="PF13472"/>
    </source>
</evidence>